<evidence type="ECO:0000313" key="2">
    <source>
        <dbReference type="EMBL" id="TFK79681.1"/>
    </source>
</evidence>
<protein>
    <submittedName>
        <fullName evidence="2">Uncharacterized protein</fullName>
    </submittedName>
</protein>
<dbReference type="STRING" id="1314778.A0A5C3NR10"/>
<feature type="region of interest" description="Disordered" evidence="1">
    <location>
        <begin position="319"/>
        <end position="399"/>
    </location>
</feature>
<proteinExistence type="predicted"/>
<gene>
    <name evidence="2" type="ORF">K466DRAFT_570100</name>
</gene>
<dbReference type="Proteomes" id="UP000308197">
    <property type="component" value="Unassembled WGS sequence"/>
</dbReference>
<evidence type="ECO:0000313" key="3">
    <source>
        <dbReference type="Proteomes" id="UP000308197"/>
    </source>
</evidence>
<reference evidence="2 3" key="1">
    <citation type="journal article" date="2019" name="Nat. Ecol. Evol.">
        <title>Megaphylogeny resolves global patterns of mushroom evolution.</title>
        <authorList>
            <person name="Varga T."/>
            <person name="Krizsan K."/>
            <person name="Foldi C."/>
            <person name="Dima B."/>
            <person name="Sanchez-Garcia M."/>
            <person name="Sanchez-Ramirez S."/>
            <person name="Szollosi G.J."/>
            <person name="Szarkandi J.G."/>
            <person name="Papp V."/>
            <person name="Albert L."/>
            <person name="Andreopoulos W."/>
            <person name="Angelini C."/>
            <person name="Antonin V."/>
            <person name="Barry K.W."/>
            <person name="Bougher N.L."/>
            <person name="Buchanan P."/>
            <person name="Buyck B."/>
            <person name="Bense V."/>
            <person name="Catcheside P."/>
            <person name="Chovatia M."/>
            <person name="Cooper J."/>
            <person name="Damon W."/>
            <person name="Desjardin D."/>
            <person name="Finy P."/>
            <person name="Geml J."/>
            <person name="Haridas S."/>
            <person name="Hughes K."/>
            <person name="Justo A."/>
            <person name="Karasinski D."/>
            <person name="Kautmanova I."/>
            <person name="Kiss B."/>
            <person name="Kocsube S."/>
            <person name="Kotiranta H."/>
            <person name="LaButti K.M."/>
            <person name="Lechner B.E."/>
            <person name="Liimatainen K."/>
            <person name="Lipzen A."/>
            <person name="Lukacs Z."/>
            <person name="Mihaltcheva S."/>
            <person name="Morgado L.N."/>
            <person name="Niskanen T."/>
            <person name="Noordeloos M.E."/>
            <person name="Ohm R.A."/>
            <person name="Ortiz-Santana B."/>
            <person name="Ovrebo C."/>
            <person name="Racz N."/>
            <person name="Riley R."/>
            <person name="Savchenko A."/>
            <person name="Shiryaev A."/>
            <person name="Soop K."/>
            <person name="Spirin V."/>
            <person name="Szebenyi C."/>
            <person name="Tomsovsky M."/>
            <person name="Tulloss R.E."/>
            <person name="Uehling J."/>
            <person name="Grigoriev I.V."/>
            <person name="Vagvolgyi C."/>
            <person name="Papp T."/>
            <person name="Martin F.M."/>
            <person name="Miettinen O."/>
            <person name="Hibbett D.S."/>
            <person name="Nagy L.G."/>
        </authorList>
    </citation>
    <scope>NUCLEOTIDE SEQUENCE [LARGE SCALE GENOMIC DNA]</scope>
    <source>
        <strain evidence="2 3">HHB13444</strain>
    </source>
</reference>
<evidence type="ECO:0000256" key="1">
    <source>
        <dbReference type="SAM" id="MobiDB-lite"/>
    </source>
</evidence>
<feature type="non-terminal residue" evidence="2">
    <location>
        <position position="1"/>
    </location>
</feature>
<sequence>VATLDVLRSPDRENPFVLVQPQPRLQDILPSVDLTSAAKHQRLPNLDAAYVGLVEETGSLFAMSPDRYPLVVFGDSNEDNARHWRSIDPPPGSVFDPTYDYDKDFPADVDSVTRIAKAKRLREMCKNGATNVRCLTGVDSQSRLSRMVYTLRSTAWRVEGLRFCHGRRGRAWDSTKRAHAGHAVRPQKVAVYPVQAVSHWVVTGCIHRSALPSLRAPQDSGSRHETSGDEASMKLLRRHTNLTCFLAPPAARCPGVYSRRCVEAVPPKECLLVPRDCSERDCDPVEVKECSVELVPSGRRLRNVGLAIAERGMILHTKPKRSADKAIREMDRLSVSDRKSDMSMQKEDGSRGDVDKMSAAQAGKGLWDRVRRNDDGSGENDGGRGQREKDGQHPYRGLM</sequence>
<accession>A0A5C3NR10</accession>
<feature type="compositionally biased region" description="Basic and acidic residues" evidence="1">
    <location>
        <begin position="366"/>
        <end position="393"/>
    </location>
</feature>
<name>A0A5C3NR10_9APHY</name>
<dbReference type="AlphaFoldDB" id="A0A5C3NR10"/>
<feature type="compositionally biased region" description="Basic and acidic residues" evidence="1">
    <location>
        <begin position="321"/>
        <end position="356"/>
    </location>
</feature>
<organism evidence="2 3">
    <name type="scientific">Polyporus arcularius HHB13444</name>
    <dbReference type="NCBI Taxonomy" id="1314778"/>
    <lineage>
        <taxon>Eukaryota</taxon>
        <taxon>Fungi</taxon>
        <taxon>Dikarya</taxon>
        <taxon>Basidiomycota</taxon>
        <taxon>Agaricomycotina</taxon>
        <taxon>Agaricomycetes</taxon>
        <taxon>Polyporales</taxon>
        <taxon>Polyporaceae</taxon>
        <taxon>Polyporus</taxon>
    </lineage>
</organism>
<dbReference type="InParanoid" id="A0A5C3NR10"/>
<dbReference type="EMBL" id="ML211963">
    <property type="protein sequence ID" value="TFK79681.1"/>
    <property type="molecule type" value="Genomic_DNA"/>
</dbReference>
<keyword evidence="3" id="KW-1185">Reference proteome</keyword>